<organism evidence="6 7">
    <name type="scientific">Marasmiellus scandens</name>
    <dbReference type="NCBI Taxonomy" id="2682957"/>
    <lineage>
        <taxon>Eukaryota</taxon>
        <taxon>Fungi</taxon>
        <taxon>Dikarya</taxon>
        <taxon>Basidiomycota</taxon>
        <taxon>Agaricomycotina</taxon>
        <taxon>Agaricomycetes</taxon>
        <taxon>Agaricomycetidae</taxon>
        <taxon>Agaricales</taxon>
        <taxon>Marasmiineae</taxon>
        <taxon>Omphalotaceae</taxon>
        <taxon>Marasmiellus</taxon>
    </lineage>
</organism>
<dbReference type="EMBL" id="JBANRG010000012">
    <property type="protein sequence ID" value="KAK7461771.1"/>
    <property type="molecule type" value="Genomic_DNA"/>
</dbReference>
<dbReference type="Gene3D" id="3.40.309.10">
    <property type="entry name" value="Aldehyde Dehydrogenase, Chain A, domain 2"/>
    <property type="match status" value="1"/>
</dbReference>
<evidence type="ECO:0000313" key="7">
    <source>
        <dbReference type="Proteomes" id="UP001498398"/>
    </source>
</evidence>
<dbReference type="SUPFAM" id="SSF53720">
    <property type="entry name" value="ALDH-like"/>
    <property type="match status" value="1"/>
</dbReference>
<feature type="active site" evidence="3">
    <location>
        <position position="286"/>
    </location>
</feature>
<dbReference type="CDD" id="cd07091">
    <property type="entry name" value="ALDH_F1-2_Ald2-like"/>
    <property type="match status" value="1"/>
</dbReference>
<evidence type="ECO:0000313" key="6">
    <source>
        <dbReference type="EMBL" id="KAK7461771.1"/>
    </source>
</evidence>
<dbReference type="Pfam" id="PF00171">
    <property type="entry name" value="Aldedh"/>
    <property type="match status" value="1"/>
</dbReference>
<dbReference type="Proteomes" id="UP001498398">
    <property type="component" value="Unassembled WGS sequence"/>
</dbReference>
<dbReference type="PANTHER" id="PTHR11699">
    <property type="entry name" value="ALDEHYDE DEHYDROGENASE-RELATED"/>
    <property type="match status" value="1"/>
</dbReference>
<gene>
    <name evidence="6" type="ORF">VKT23_008202</name>
</gene>
<keyword evidence="2 4" id="KW-0560">Oxidoreductase</keyword>
<name>A0ABR1JIG0_9AGAR</name>
<dbReference type="InterPro" id="IPR016163">
    <property type="entry name" value="Ald_DH_C"/>
</dbReference>
<evidence type="ECO:0000256" key="1">
    <source>
        <dbReference type="ARBA" id="ARBA00009986"/>
    </source>
</evidence>
<evidence type="ECO:0000256" key="2">
    <source>
        <dbReference type="ARBA" id="ARBA00023002"/>
    </source>
</evidence>
<dbReference type="InterPro" id="IPR016160">
    <property type="entry name" value="Ald_DH_CS_CYS"/>
</dbReference>
<dbReference type="PROSITE" id="PS00687">
    <property type="entry name" value="ALDEHYDE_DEHYDR_GLU"/>
    <property type="match status" value="1"/>
</dbReference>
<accession>A0ABR1JIG0</accession>
<evidence type="ECO:0000256" key="3">
    <source>
        <dbReference type="PROSITE-ProRule" id="PRU10007"/>
    </source>
</evidence>
<dbReference type="InterPro" id="IPR016161">
    <property type="entry name" value="Ald_DH/histidinol_DH"/>
</dbReference>
<feature type="domain" description="Aldehyde dehydrogenase" evidence="5">
    <location>
        <begin position="59"/>
        <end position="511"/>
    </location>
</feature>
<comment type="caution">
    <text evidence="6">The sequence shown here is derived from an EMBL/GenBank/DDBJ whole genome shotgun (WGS) entry which is preliminary data.</text>
</comment>
<proteinExistence type="inferred from homology"/>
<protein>
    <recommendedName>
        <fullName evidence="5">Aldehyde dehydrogenase domain-containing protein</fullName>
    </recommendedName>
</protein>
<sequence>MSTTFQISLDTPAYKGALSCNTDLYINGQWVKPVEGGKIEVFNPGTYARFLDVQKVSDNPAATGKVITSVSVGTSKDVDIAVEAAEKAYKTSWGFKTPGMVRGQMLFKLADLVAQHADELAAFEALNGGKPYESARNFDVGVCINLIKYYAGWADKVHGETVETTENKLAYTRREPFGVVGAIIPWNAPLLMLVMKIAPALATGNTIVIKPSEITPLSALRFADLVAEAGIPAGVINIVNGYGNTVGEAISHHPDIRKISFTGSTLTGRKIQEASAKSNLKVVSLELGGKSPSIIFDDADLEQTIKWASMGIFMNMGQICCAGSRIFVQEGIYDAFMKGFIAAAQNLQAKTADPFVGQTMHGPQISKTQFDRVMSYIDSGKSDGAKIETGGERHGTEGFFIEPTIFTDCKPSMKMVQDEIFGPVAAVIKFKTEEEVIEMANKTTYGLACGVFTENGSRALRVAHALEAGTAWVNCYNSLDVQVPFGGYKMSGIGREWGQHALELYTQVKSVHVNIGMKI</sequence>
<comment type="similarity">
    <text evidence="1 4">Belongs to the aldehyde dehydrogenase family.</text>
</comment>
<dbReference type="InterPro" id="IPR015590">
    <property type="entry name" value="Aldehyde_DH_dom"/>
</dbReference>
<dbReference type="InterPro" id="IPR029510">
    <property type="entry name" value="Ald_DH_CS_GLU"/>
</dbReference>
<dbReference type="Gene3D" id="3.40.605.10">
    <property type="entry name" value="Aldehyde Dehydrogenase, Chain A, domain 1"/>
    <property type="match status" value="1"/>
</dbReference>
<evidence type="ECO:0000256" key="4">
    <source>
        <dbReference type="RuleBase" id="RU003345"/>
    </source>
</evidence>
<reference evidence="6 7" key="1">
    <citation type="submission" date="2024-01" db="EMBL/GenBank/DDBJ databases">
        <title>A draft genome for the cacao thread blight pathogen Marasmiellus scandens.</title>
        <authorList>
            <person name="Baruah I.K."/>
            <person name="Leung J."/>
            <person name="Bukari Y."/>
            <person name="Amoako-Attah I."/>
            <person name="Meinhardt L.W."/>
            <person name="Bailey B.A."/>
            <person name="Cohen S.P."/>
        </authorList>
    </citation>
    <scope>NUCLEOTIDE SEQUENCE [LARGE SCALE GENOMIC DNA]</scope>
    <source>
        <strain evidence="6 7">GH-19</strain>
    </source>
</reference>
<evidence type="ECO:0000259" key="5">
    <source>
        <dbReference type="Pfam" id="PF00171"/>
    </source>
</evidence>
<dbReference type="PROSITE" id="PS00070">
    <property type="entry name" value="ALDEHYDE_DEHYDR_CYS"/>
    <property type="match status" value="1"/>
</dbReference>
<keyword evidence="7" id="KW-1185">Reference proteome</keyword>
<dbReference type="InterPro" id="IPR016162">
    <property type="entry name" value="Ald_DH_N"/>
</dbReference>